<keyword evidence="5" id="KW-1185">Reference proteome</keyword>
<dbReference type="PANTHER" id="PTHR35893:SF3">
    <property type="entry name" value="INNER MEMBRANE PROTEIN"/>
    <property type="match status" value="1"/>
</dbReference>
<comment type="caution">
    <text evidence="4">The sequence shown here is derived from an EMBL/GenBank/DDBJ whole genome shotgun (WGS) entry which is preliminary data.</text>
</comment>
<dbReference type="AlphaFoldDB" id="A0A149PFG2"/>
<reference evidence="4 5" key="1">
    <citation type="journal article" date="2015" name="Int. J. Syst. Evol. Microbiol.">
        <title>Burkholderia monticola sp. nov., isolated from mountain soil.</title>
        <authorList>
            <person name="Baek I."/>
            <person name="Seo B."/>
            <person name="Lee I."/>
            <person name="Yi H."/>
            <person name="Chun J."/>
        </authorList>
    </citation>
    <scope>NUCLEOTIDE SEQUENCE [LARGE SCALE GENOMIC DNA]</scope>
    <source>
        <strain evidence="4 5">JC2948</strain>
    </source>
</reference>
<dbReference type="EMBL" id="LRBG01000037">
    <property type="protein sequence ID" value="KXU83779.1"/>
    <property type="molecule type" value="Genomic_DNA"/>
</dbReference>
<gene>
    <name evidence="4" type="ORF">CI15_24855</name>
</gene>
<evidence type="ECO:0000313" key="4">
    <source>
        <dbReference type="EMBL" id="KXU83779.1"/>
    </source>
</evidence>
<dbReference type="PANTHER" id="PTHR35893">
    <property type="entry name" value="INNER MEMBRANE PROTEIN-RELATED"/>
    <property type="match status" value="1"/>
</dbReference>
<sequence>MSDANATPANPENEVPQTESAPPIERAARLHERALAHLQSAKKKAIDVQIVVVENGKKAAHTTDDFVHEHPWASIGIAAGVGLLAGLLINRE</sequence>
<feature type="transmembrane region" description="Helical" evidence="2">
    <location>
        <begin position="72"/>
        <end position="89"/>
    </location>
</feature>
<protein>
    <recommendedName>
        <fullName evidence="3">DUF883 domain-containing protein</fullName>
    </recommendedName>
</protein>
<evidence type="ECO:0000256" key="2">
    <source>
        <dbReference type="SAM" id="Phobius"/>
    </source>
</evidence>
<dbReference type="Pfam" id="PF19029">
    <property type="entry name" value="DUF883_C"/>
    <property type="match status" value="1"/>
</dbReference>
<feature type="region of interest" description="Disordered" evidence="1">
    <location>
        <begin position="1"/>
        <end position="25"/>
    </location>
</feature>
<keyword evidence="2" id="KW-0812">Transmembrane</keyword>
<keyword evidence="2" id="KW-1133">Transmembrane helix</keyword>
<dbReference type="OrthoDB" id="9181874at2"/>
<evidence type="ECO:0000313" key="5">
    <source>
        <dbReference type="Proteomes" id="UP000075613"/>
    </source>
</evidence>
<accession>A0A149PFG2</accession>
<organism evidence="4 5">
    <name type="scientific">Paraburkholderia monticola</name>
    <dbReference type="NCBI Taxonomy" id="1399968"/>
    <lineage>
        <taxon>Bacteria</taxon>
        <taxon>Pseudomonadati</taxon>
        <taxon>Pseudomonadota</taxon>
        <taxon>Betaproteobacteria</taxon>
        <taxon>Burkholderiales</taxon>
        <taxon>Burkholderiaceae</taxon>
        <taxon>Paraburkholderia</taxon>
    </lineage>
</organism>
<dbReference type="GO" id="GO:0043022">
    <property type="term" value="F:ribosome binding"/>
    <property type="evidence" value="ECO:0007669"/>
    <property type="project" value="InterPro"/>
</dbReference>
<dbReference type="InterPro" id="IPR043605">
    <property type="entry name" value="DUF883_C"/>
</dbReference>
<name>A0A149PFG2_9BURK</name>
<feature type="domain" description="DUF883" evidence="3">
    <location>
        <begin position="63"/>
        <end position="91"/>
    </location>
</feature>
<dbReference type="RefSeq" id="WP_062132632.1">
    <property type="nucleotide sequence ID" value="NZ_LRBG01000037.1"/>
</dbReference>
<evidence type="ECO:0000256" key="1">
    <source>
        <dbReference type="SAM" id="MobiDB-lite"/>
    </source>
</evidence>
<proteinExistence type="predicted"/>
<dbReference type="InterPro" id="IPR010279">
    <property type="entry name" value="YqjD/ElaB"/>
</dbReference>
<evidence type="ECO:0000259" key="3">
    <source>
        <dbReference type="Pfam" id="PF19029"/>
    </source>
</evidence>
<keyword evidence="2" id="KW-0472">Membrane</keyword>
<dbReference type="Proteomes" id="UP000075613">
    <property type="component" value="Unassembled WGS sequence"/>
</dbReference>
<dbReference type="STRING" id="1399968.CI15_24855"/>
<feature type="compositionally biased region" description="Polar residues" evidence="1">
    <location>
        <begin position="1"/>
        <end position="20"/>
    </location>
</feature>